<reference evidence="1 2" key="1">
    <citation type="journal article" date="2015" name="Genome Biol.">
        <title>Comparative genomics of Steinernema reveals deeply conserved gene regulatory networks.</title>
        <authorList>
            <person name="Dillman A.R."/>
            <person name="Macchietto M."/>
            <person name="Porter C.F."/>
            <person name="Rogers A."/>
            <person name="Williams B."/>
            <person name="Antoshechkin I."/>
            <person name="Lee M.M."/>
            <person name="Goodwin Z."/>
            <person name="Lu X."/>
            <person name="Lewis E.E."/>
            <person name="Goodrich-Blair H."/>
            <person name="Stock S.P."/>
            <person name="Adams B.J."/>
            <person name="Sternberg P.W."/>
            <person name="Mortazavi A."/>
        </authorList>
    </citation>
    <scope>NUCLEOTIDE SEQUENCE [LARGE SCALE GENOMIC DNA]</scope>
    <source>
        <strain evidence="1 2">ALL</strain>
    </source>
</reference>
<protein>
    <submittedName>
        <fullName evidence="1">Uncharacterized protein</fullName>
    </submittedName>
</protein>
<evidence type="ECO:0000313" key="2">
    <source>
        <dbReference type="Proteomes" id="UP000298663"/>
    </source>
</evidence>
<dbReference type="EMBL" id="AZBU02000006">
    <property type="protein sequence ID" value="TKR73094.1"/>
    <property type="molecule type" value="Genomic_DNA"/>
</dbReference>
<sequence>MFERRPFDIPNPCSFKFIFTMLCSLRCTVPFLLFSTHRLVLSAGPQSSLSNISIRKLTLLTHIDPVLHASTLFNITHSSNNRMFRF</sequence>
<keyword evidence="2" id="KW-1185">Reference proteome</keyword>
<evidence type="ECO:0000313" key="1">
    <source>
        <dbReference type="EMBL" id="TKR73094.1"/>
    </source>
</evidence>
<dbReference type="AlphaFoldDB" id="A0A4U5MTR5"/>
<accession>A0A4U5MTR5</accession>
<reference evidence="1 2" key="2">
    <citation type="journal article" date="2019" name="G3 (Bethesda)">
        <title>Hybrid Assembly of the Genome of the Entomopathogenic Nematode Steinernema carpocapsae Identifies the X-Chromosome.</title>
        <authorList>
            <person name="Serra L."/>
            <person name="Macchietto M."/>
            <person name="Macias-Munoz A."/>
            <person name="McGill C.J."/>
            <person name="Rodriguez I.M."/>
            <person name="Rodriguez B."/>
            <person name="Murad R."/>
            <person name="Mortazavi A."/>
        </authorList>
    </citation>
    <scope>NUCLEOTIDE SEQUENCE [LARGE SCALE GENOMIC DNA]</scope>
    <source>
        <strain evidence="1 2">ALL</strain>
    </source>
</reference>
<dbReference type="Proteomes" id="UP000298663">
    <property type="component" value="Unassembled WGS sequence"/>
</dbReference>
<gene>
    <name evidence="1" type="ORF">L596_020445</name>
</gene>
<name>A0A4U5MTR5_STECR</name>
<comment type="caution">
    <text evidence="1">The sequence shown here is derived from an EMBL/GenBank/DDBJ whole genome shotgun (WGS) entry which is preliminary data.</text>
</comment>
<proteinExistence type="predicted"/>
<organism evidence="1 2">
    <name type="scientific">Steinernema carpocapsae</name>
    <name type="common">Entomopathogenic nematode</name>
    <dbReference type="NCBI Taxonomy" id="34508"/>
    <lineage>
        <taxon>Eukaryota</taxon>
        <taxon>Metazoa</taxon>
        <taxon>Ecdysozoa</taxon>
        <taxon>Nematoda</taxon>
        <taxon>Chromadorea</taxon>
        <taxon>Rhabditida</taxon>
        <taxon>Tylenchina</taxon>
        <taxon>Panagrolaimomorpha</taxon>
        <taxon>Strongyloidoidea</taxon>
        <taxon>Steinernematidae</taxon>
        <taxon>Steinernema</taxon>
    </lineage>
</organism>